<feature type="transmembrane region" description="Helical" evidence="4">
    <location>
        <begin position="354"/>
        <end position="376"/>
    </location>
</feature>
<dbReference type="Gene3D" id="1.20.1250.20">
    <property type="entry name" value="MFS general substrate transporter like domains"/>
    <property type="match status" value="1"/>
</dbReference>
<evidence type="ECO:0000313" key="6">
    <source>
        <dbReference type="EMBL" id="MEC5384466.1"/>
    </source>
</evidence>
<evidence type="ECO:0000313" key="7">
    <source>
        <dbReference type="Proteomes" id="UP001331561"/>
    </source>
</evidence>
<feature type="transmembrane region" description="Helical" evidence="4">
    <location>
        <begin position="180"/>
        <end position="199"/>
    </location>
</feature>
<evidence type="ECO:0000256" key="2">
    <source>
        <dbReference type="ARBA" id="ARBA00022989"/>
    </source>
</evidence>
<proteinExistence type="predicted"/>
<keyword evidence="1 4" id="KW-0812">Transmembrane</keyword>
<evidence type="ECO:0000256" key="3">
    <source>
        <dbReference type="ARBA" id="ARBA00023136"/>
    </source>
</evidence>
<name>A0ABU6JYJ1_9RHOO</name>
<dbReference type="InterPro" id="IPR036259">
    <property type="entry name" value="MFS_trans_sf"/>
</dbReference>
<evidence type="ECO:0000256" key="1">
    <source>
        <dbReference type="ARBA" id="ARBA00022692"/>
    </source>
</evidence>
<feature type="transmembrane region" description="Helical" evidence="4">
    <location>
        <begin position="66"/>
        <end position="84"/>
    </location>
</feature>
<sequence length="409" mass="41791">MNARLDTPPLTTPPLAPPAAPAVTLDKALVFLLACGAGLGAASLYYNQPILGTLATEFNASPAAIGRIPTLTQVGYAIGILLLAPIGDRYDRRKIIVAKAAVLSLALLATAAAQSLLQLGLLSVVIGIAASLAQDCVPAAAALAPEARRGKIVGMVMTGLLLGILLSRVFSGVVSQMFGWRSMFVLAAGLIATLAVVAARRLPAFAPTTDMPYGALLGSLLTLWKRHAGMRRAALAQGLLSASFSAFWSTLAVMLHQPPFGFGSSVAGAFGLAGAVGALAAPIAGGIADRKGPELVTRIGAVLVFVSFMAFAIAPQNLWLLVAGTLVFDLGVQAALIAHQSIIYSLEPAARSRLTALLVGAMFIGMASGSALGSMALSVAGWRGLSLLAAATGLAALGVRLWPARTKRD</sequence>
<comment type="caution">
    <text evidence="6">The sequence shown here is derived from an EMBL/GenBank/DDBJ whole genome shotgun (WGS) entry which is preliminary data.</text>
</comment>
<dbReference type="Proteomes" id="UP001331561">
    <property type="component" value="Unassembled WGS sequence"/>
</dbReference>
<feature type="transmembrane region" description="Helical" evidence="4">
    <location>
        <begin position="119"/>
        <end position="140"/>
    </location>
</feature>
<feature type="transmembrane region" description="Helical" evidence="4">
    <location>
        <begin position="234"/>
        <end position="255"/>
    </location>
</feature>
<feature type="transmembrane region" description="Helical" evidence="4">
    <location>
        <begin position="382"/>
        <end position="402"/>
    </location>
</feature>
<dbReference type="RefSeq" id="WP_327597444.1">
    <property type="nucleotide sequence ID" value="NZ_JAYXHS010000001.1"/>
</dbReference>
<feature type="transmembrane region" description="Helical" evidence="4">
    <location>
        <begin position="319"/>
        <end position="342"/>
    </location>
</feature>
<feature type="transmembrane region" description="Helical" evidence="4">
    <location>
        <begin position="96"/>
        <end position="113"/>
    </location>
</feature>
<dbReference type="SUPFAM" id="SSF103473">
    <property type="entry name" value="MFS general substrate transporter"/>
    <property type="match status" value="1"/>
</dbReference>
<protein>
    <submittedName>
        <fullName evidence="6">MFS transporter</fullName>
    </submittedName>
</protein>
<dbReference type="PROSITE" id="PS50850">
    <property type="entry name" value="MFS"/>
    <property type="match status" value="1"/>
</dbReference>
<reference evidence="6 7" key="1">
    <citation type="submission" date="2024-01" db="EMBL/GenBank/DDBJ databases">
        <title>Uliginosibacterium soil sp. nov.</title>
        <authorList>
            <person name="Lv Y."/>
        </authorList>
    </citation>
    <scope>NUCLEOTIDE SEQUENCE [LARGE SCALE GENOMIC DNA]</scope>
    <source>
        <strain evidence="6 7">H3</strain>
    </source>
</reference>
<feature type="transmembrane region" description="Helical" evidence="4">
    <location>
        <begin position="152"/>
        <end position="174"/>
    </location>
</feature>
<feature type="domain" description="Major facilitator superfamily (MFS) profile" evidence="5">
    <location>
        <begin position="29"/>
        <end position="407"/>
    </location>
</feature>
<feature type="transmembrane region" description="Helical" evidence="4">
    <location>
        <begin position="28"/>
        <end position="46"/>
    </location>
</feature>
<feature type="transmembrane region" description="Helical" evidence="4">
    <location>
        <begin position="267"/>
        <end position="288"/>
    </location>
</feature>
<keyword evidence="7" id="KW-1185">Reference proteome</keyword>
<dbReference type="PANTHER" id="PTHR42910">
    <property type="entry name" value="TRANSPORTER SCO4007-RELATED"/>
    <property type="match status" value="1"/>
</dbReference>
<evidence type="ECO:0000256" key="4">
    <source>
        <dbReference type="SAM" id="Phobius"/>
    </source>
</evidence>
<keyword evidence="2 4" id="KW-1133">Transmembrane helix</keyword>
<organism evidence="6 7">
    <name type="scientific">Uliginosibacterium silvisoli</name>
    <dbReference type="NCBI Taxonomy" id="3114758"/>
    <lineage>
        <taxon>Bacteria</taxon>
        <taxon>Pseudomonadati</taxon>
        <taxon>Pseudomonadota</taxon>
        <taxon>Betaproteobacteria</taxon>
        <taxon>Rhodocyclales</taxon>
        <taxon>Zoogloeaceae</taxon>
        <taxon>Uliginosibacterium</taxon>
    </lineage>
</organism>
<evidence type="ECO:0000259" key="5">
    <source>
        <dbReference type="PROSITE" id="PS50850"/>
    </source>
</evidence>
<dbReference type="EMBL" id="JAYXHS010000001">
    <property type="protein sequence ID" value="MEC5384466.1"/>
    <property type="molecule type" value="Genomic_DNA"/>
</dbReference>
<dbReference type="InterPro" id="IPR020846">
    <property type="entry name" value="MFS_dom"/>
</dbReference>
<dbReference type="InterPro" id="IPR011701">
    <property type="entry name" value="MFS"/>
</dbReference>
<dbReference type="CDD" id="cd17324">
    <property type="entry name" value="MFS_NepI_like"/>
    <property type="match status" value="1"/>
</dbReference>
<keyword evidence="3 4" id="KW-0472">Membrane</keyword>
<dbReference type="PANTHER" id="PTHR42910:SF1">
    <property type="entry name" value="MAJOR FACILITATOR SUPERFAMILY (MFS) PROFILE DOMAIN-CONTAINING PROTEIN"/>
    <property type="match status" value="1"/>
</dbReference>
<feature type="transmembrane region" description="Helical" evidence="4">
    <location>
        <begin position="295"/>
        <end position="313"/>
    </location>
</feature>
<gene>
    <name evidence="6" type="ORF">VVD49_01955</name>
</gene>
<dbReference type="Pfam" id="PF07690">
    <property type="entry name" value="MFS_1"/>
    <property type="match status" value="1"/>
</dbReference>
<accession>A0ABU6JYJ1</accession>